<keyword evidence="3" id="KW-1185">Reference proteome</keyword>
<dbReference type="Gene3D" id="1.40.20.10">
    <property type="entry name" value="CHAD domain"/>
    <property type="match status" value="1"/>
</dbReference>
<comment type="caution">
    <text evidence="2">The sequence shown here is derived from an EMBL/GenBank/DDBJ whole genome shotgun (WGS) entry which is preliminary data.</text>
</comment>
<dbReference type="PANTHER" id="PTHR39339:SF1">
    <property type="entry name" value="CHAD DOMAIN-CONTAINING PROTEIN"/>
    <property type="match status" value="1"/>
</dbReference>
<dbReference type="Proteomes" id="UP000432089">
    <property type="component" value="Unassembled WGS sequence"/>
</dbReference>
<dbReference type="PROSITE" id="PS51708">
    <property type="entry name" value="CHAD"/>
    <property type="match status" value="1"/>
</dbReference>
<gene>
    <name evidence="2" type="ORF">F6X38_05030</name>
</gene>
<dbReference type="EMBL" id="VZDO01000003">
    <property type="protein sequence ID" value="KAB0681258.1"/>
    <property type="molecule type" value="Genomic_DNA"/>
</dbReference>
<evidence type="ECO:0000259" key="1">
    <source>
        <dbReference type="PROSITE" id="PS51708"/>
    </source>
</evidence>
<reference evidence="2 3" key="1">
    <citation type="submission" date="2019-09" db="EMBL/GenBank/DDBJ databases">
        <title>YIM 132180 draft genome.</title>
        <authorList>
            <person name="Zhang K."/>
        </authorList>
    </citation>
    <scope>NUCLEOTIDE SEQUENCE [LARGE SCALE GENOMIC DNA]</scope>
    <source>
        <strain evidence="2 3">YIM 132180</strain>
    </source>
</reference>
<dbReference type="InterPro" id="IPR038186">
    <property type="entry name" value="CHAD_dom_sf"/>
</dbReference>
<evidence type="ECO:0000313" key="2">
    <source>
        <dbReference type="EMBL" id="KAB0681258.1"/>
    </source>
</evidence>
<dbReference type="RefSeq" id="WP_150968454.1">
    <property type="nucleotide sequence ID" value="NZ_VZDO01000003.1"/>
</dbReference>
<proteinExistence type="predicted"/>
<sequence>MSFRIDPTKPLAEEVRRIAADQIGKAVAELETPAIDRHEAIHDVRKRAKKLRALLRLVRSGDESLYKAENARLRDLARRLSGTRDRTALIEAADGLAAAVGGEGAPLRPLREALAKRRDAALAAEGDQDALVAETVAELQRAAEAIDKLSFAGSDAKIVARGVALNHARARRALKRARGSGDPARFHELRKRAKYQMHHLRLLRDLWPEALKPVHDAAEAVAEDLGRDHDYAVLTAEMEADPDAFGSHDERDTALGLVAEHSADLRAKSLPVCARLYAEPPRLARERVRALWRAAASPSV</sequence>
<evidence type="ECO:0000313" key="3">
    <source>
        <dbReference type="Proteomes" id="UP000432089"/>
    </source>
</evidence>
<protein>
    <submittedName>
        <fullName evidence="2">CHAD domain-containing protein</fullName>
    </submittedName>
</protein>
<dbReference type="PANTHER" id="PTHR39339">
    <property type="entry name" value="SLR1444 PROTEIN"/>
    <property type="match status" value="1"/>
</dbReference>
<accession>A0A7V7PRA1</accession>
<feature type="domain" description="CHAD" evidence="1">
    <location>
        <begin position="8"/>
        <end position="297"/>
    </location>
</feature>
<dbReference type="InterPro" id="IPR007899">
    <property type="entry name" value="CHAD_dom"/>
</dbReference>
<organism evidence="2 3">
    <name type="scientific">Plantimonas leprariae</name>
    <dbReference type="NCBI Taxonomy" id="2615207"/>
    <lineage>
        <taxon>Bacteria</taxon>
        <taxon>Pseudomonadati</taxon>
        <taxon>Pseudomonadota</taxon>
        <taxon>Alphaproteobacteria</taxon>
        <taxon>Hyphomicrobiales</taxon>
        <taxon>Aurantimonadaceae</taxon>
        <taxon>Plantimonas</taxon>
    </lineage>
</organism>
<dbReference type="Pfam" id="PF05235">
    <property type="entry name" value="CHAD"/>
    <property type="match status" value="1"/>
</dbReference>
<dbReference type="SMART" id="SM00880">
    <property type="entry name" value="CHAD"/>
    <property type="match status" value="1"/>
</dbReference>
<dbReference type="AlphaFoldDB" id="A0A7V7PRA1"/>
<name>A0A7V7PRA1_9HYPH</name>